<keyword evidence="1" id="KW-1133">Transmembrane helix</keyword>
<dbReference type="EMBL" id="DVFU01000052">
    <property type="protein sequence ID" value="HIQ64612.1"/>
    <property type="molecule type" value="Genomic_DNA"/>
</dbReference>
<protein>
    <recommendedName>
        <fullName evidence="4">DUF4203 domain-containing protein</fullName>
    </recommendedName>
</protein>
<comment type="caution">
    <text evidence="2">The sequence shown here is derived from an EMBL/GenBank/DDBJ whole genome shotgun (WGS) entry which is preliminary data.</text>
</comment>
<evidence type="ECO:0000313" key="3">
    <source>
        <dbReference type="Proteomes" id="UP000886725"/>
    </source>
</evidence>
<dbReference type="Proteomes" id="UP000886725">
    <property type="component" value="Unassembled WGS sequence"/>
</dbReference>
<keyword evidence="1" id="KW-0472">Membrane</keyword>
<keyword evidence="1" id="KW-0812">Transmembrane</keyword>
<gene>
    <name evidence="2" type="ORF">IAC85_02620</name>
</gene>
<feature type="transmembrane region" description="Helical" evidence="1">
    <location>
        <begin position="74"/>
        <end position="90"/>
    </location>
</feature>
<feature type="transmembrane region" description="Helical" evidence="1">
    <location>
        <begin position="96"/>
        <end position="113"/>
    </location>
</feature>
<accession>A0A9D1CKB0</accession>
<evidence type="ECO:0008006" key="4">
    <source>
        <dbReference type="Google" id="ProtNLM"/>
    </source>
</evidence>
<name>A0A9D1CKB0_9FIRM</name>
<feature type="transmembrane region" description="Helical" evidence="1">
    <location>
        <begin position="26"/>
        <end position="44"/>
    </location>
</feature>
<feature type="transmembrane region" description="Helical" evidence="1">
    <location>
        <begin position="148"/>
        <end position="166"/>
    </location>
</feature>
<reference evidence="2" key="1">
    <citation type="submission" date="2020-10" db="EMBL/GenBank/DDBJ databases">
        <authorList>
            <person name="Gilroy R."/>
        </authorList>
    </citation>
    <scope>NUCLEOTIDE SEQUENCE</scope>
    <source>
        <strain evidence="2">CHK165-10780</strain>
    </source>
</reference>
<evidence type="ECO:0000256" key="1">
    <source>
        <dbReference type="SAM" id="Phobius"/>
    </source>
</evidence>
<feature type="transmembrane region" description="Helical" evidence="1">
    <location>
        <begin position="6"/>
        <end position="21"/>
    </location>
</feature>
<evidence type="ECO:0000313" key="2">
    <source>
        <dbReference type="EMBL" id="HIQ64612.1"/>
    </source>
</evidence>
<organism evidence="2 3">
    <name type="scientific">Candidatus Faecenecus gallistercoris</name>
    <dbReference type="NCBI Taxonomy" id="2840793"/>
    <lineage>
        <taxon>Bacteria</taxon>
        <taxon>Bacillati</taxon>
        <taxon>Bacillota</taxon>
        <taxon>Bacillota incertae sedis</taxon>
        <taxon>Candidatus Faecenecus</taxon>
    </lineage>
</organism>
<reference evidence="2" key="2">
    <citation type="journal article" date="2021" name="PeerJ">
        <title>Extensive microbial diversity within the chicken gut microbiome revealed by metagenomics and culture.</title>
        <authorList>
            <person name="Gilroy R."/>
            <person name="Ravi A."/>
            <person name="Getino M."/>
            <person name="Pursley I."/>
            <person name="Horton D.L."/>
            <person name="Alikhan N.F."/>
            <person name="Baker D."/>
            <person name="Gharbi K."/>
            <person name="Hall N."/>
            <person name="Watson M."/>
            <person name="Adriaenssens E.M."/>
            <person name="Foster-Nyarko E."/>
            <person name="Jarju S."/>
            <person name="Secka A."/>
            <person name="Antonio M."/>
            <person name="Oren A."/>
            <person name="Chaudhuri R.R."/>
            <person name="La Ragione R."/>
            <person name="Hildebrand F."/>
            <person name="Pallen M.J."/>
        </authorList>
    </citation>
    <scope>NUCLEOTIDE SEQUENCE</scope>
    <source>
        <strain evidence="2">CHK165-10780</strain>
    </source>
</reference>
<sequence>MSSLLIFVIAIVGFLSCFFGLKMRKLVFAVAFFAFGFSLARYLAPVIDNGSLLLTLRIVAGFICALISFSIEKIVIFLYMFLTGFQFVQAFCNIEIWYYLLLAIVVGLILAFLSLKLFKLLIILSTAMSGALILATITVSYIPVLEPYQFIVTLVFTALGTIFQFSNNRNMTMNGRTSLY</sequence>
<dbReference type="AlphaFoldDB" id="A0A9D1CKB0"/>
<feature type="transmembrane region" description="Helical" evidence="1">
    <location>
        <begin position="120"/>
        <end position="142"/>
    </location>
</feature>
<proteinExistence type="predicted"/>
<feature type="transmembrane region" description="Helical" evidence="1">
    <location>
        <begin position="50"/>
        <end position="67"/>
    </location>
</feature>